<keyword evidence="2 7" id="KW-0812">Transmembrane</keyword>
<dbReference type="InterPro" id="IPR005828">
    <property type="entry name" value="MFS_sugar_transport-like"/>
</dbReference>
<dbReference type="AlphaFoldDB" id="A0A6J0B8P5"/>
<name>A0A6J0B8P5_NEOLC</name>
<evidence type="ECO:0000256" key="7">
    <source>
        <dbReference type="SAM" id="Phobius"/>
    </source>
</evidence>
<feature type="transmembrane region" description="Helical" evidence="7">
    <location>
        <begin position="454"/>
        <end position="473"/>
    </location>
</feature>
<feature type="transmembrane region" description="Helical" evidence="7">
    <location>
        <begin position="328"/>
        <end position="351"/>
    </location>
</feature>
<dbReference type="GeneID" id="107217504"/>
<evidence type="ECO:0000256" key="6">
    <source>
        <dbReference type="SAM" id="Coils"/>
    </source>
</evidence>
<evidence type="ECO:0000313" key="12">
    <source>
        <dbReference type="RefSeq" id="XP_046590096.1"/>
    </source>
</evidence>
<feature type="transmembrane region" description="Helical" evidence="7">
    <location>
        <begin position="80"/>
        <end position="97"/>
    </location>
</feature>
<evidence type="ECO:0000313" key="10">
    <source>
        <dbReference type="RefSeq" id="XP_015510544.1"/>
    </source>
</evidence>
<evidence type="ECO:0000256" key="2">
    <source>
        <dbReference type="ARBA" id="ARBA00022692"/>
    </source>
</evidence>
<feature type="transmembrane region" description="Helical" evidence="7">
    <location>
        <begin position="422"/>
        <end position="442"/>
    </location>
</feature>
<comment type="subcellular location">
    <subcellularLocation>
        <location evidence="1">Membrane</location>
        <topology evidence="1">Multi-pass membrane protein</topology>
    </subcellularLocation>
</comment>
<feature type="transmembrane region" description="Helical" evidence="7">
    <location>
        <begin position="189"/>
        <end position="208"/>
    </location>
</feature>
<gene>
    <name evidence="10 11 12 13" type="primary">LOC107217504</name>
</gene>
<dbReference type="RefSeq" id="XP_046590097.1">
    <property type="nucleotide sequence ID" value="XM_046734141.1"/>
</dbReference>
<feature type="transmembrane region" description="Helical" evidence="7">
    <location>
        <begin position="389"/>
        <end position="410"/>
    </location>
</feature>
<feature type="domain" description="Major facilitator superfamily (MFS) profile" evidence="8">
    <location>
        <begin position="38"/>
        <end position="477"/>
    </location>
</feature>
<keyword evidence="3 7" id="KW-1133">Transmembrane helix</keyword>
<dbReference type="Pfam" id="PF00083">
    <property type="entry name" value="Sugar_tr"/>
    <property type="match status" value="1"/>
</dbReference>
<sequence length="489" mass="55269">MEEQTPTTEVLISNTEQVVPDSRILPPIWKDSYTQIIGACIVHLLTIQAGINMAFSAILTAHLKEKGNDDVIQLMPGQDGWIASLVTISTPIGSLLSGRLIDKFGRKNVSMFVCIPYLISWILIYWSYNIVWLYVGRFLAGAAAGLSSVAIYYTSETTHPVWRPMLLGLTSVNVSFGILLTSVLGKWLYWRTVAVVFAAFTAVIFYFITTLPESPHWLLSFKNGTQDAHRIDQARKSLKYFNRNNAKAERELVELLNNYRTSRVDVPMRQDETLKEKLKSFKRPEIYKPIVLLLIIFFFQQNTGSYVIVFYAVELFEELGGQFGYLDAYWAMILMGAIRFVMAIIAMILSLKYGRRMLCIISGLGMGLSILSASLYTHLSQFDTKIPTLVFVLVFVCFSAIGWQTIPWSLTGELLPTKLRAIVGGIMTSYAYLMMFLVVLTFPALKELIDVKGVFLIYGIISFASTAVVWKYLPETLGKTLTEIEHFFK</sequence>
<feature type="transmembrane region" description="Helical" evidence="7">
    <location>
        <begin position="109"/>
        <end position="128"/>
    </location>
</feature>
<dbReference type="RefSeq" id="XP_015510544.1">
    <property type="nucleotide sequence ID" value="XM_015655058.1"/>
</dbReference>
<dbReference type="PANTHER" id="PTHR48021:SF32">
    <property type="entry name" value="FACILITATED TREHALOSE TRANSPORTER TRET1-2 HOMOLOG-LIKE PROTEIN"/>
    <property type="match status" value="1"/>
</dbReference>
<evidence type="ECO:0000313" key="9">
    <source>
        <dbReference type="Proteomes" id="UP000829291"/>
    </source>
</evidence>
<dbReference type="InterPro" id="IPR050549">
    <property type="entry name" value="MFS_Trehalose_Transporter"/>
</dbReference>
<dbReference type="SUPFAM" id="SSF103473">
    <property type="entry name" value="MFS general substrate transporter"/>
    <property type="match status" value="1"/>
</dbReference>
<feature type="transmembrane region" description="Helical" evidence="7">
    <location>
        <begin position="290"/>
        <end position="313"/>
    </location>
</feature>
<evidence type="ECO:0000256" key="3">
    <source>
        <dbReference type="ARBA" id="ARBA00022989"/>
    </source>
</evidence>
<dbReference type="Gene3D" id="1.20.1250.20">
    <property type="entry name" value="MFS general substrate transporter like domains"/>
    <property type="match status" value="1"/>
</dbReference>
<organism evidence="9 11">
    <name type="scientific">Neodiprion lecontei</name>
    <name type="common">Redheaded pine sawfly</name>
    <dbReference type="NCBI Taxonomy" id="441921"/>
    <lineage>
        <taxon>Eukaryota</taxon>
        <taxon>Metazoa</taxon>
        <taxon>Ecdysozoa</taxon>
        <taxon>Arthropoda</taxon>
        <taxon>Hexapoda</taxon>
        <taxon>Insecta</taxon>
        <taxon>Pterygota</taxon>
        <taxon>Neoptera</taxon>
        <taxon>Endopterygota</taxon>
        <taxon>Hymenoptera</taxon>
        <taxon>Tenthredinoidea</taxon>
        <taxon>Diprionidae</taxon>
        <taxon>Diprioninae</taxon>
        <taxon>Neodiprion</taxon>
    </lineage>
</organism>
<dbReference type="GO" id="GO:0022857">
    <property type="term" value="F:transmembrane transporter activity"/>
    <property type="evidence" value="ECO:0007669"/>
    <property type="project" value="InterPro"/>
</dbReference>
<dbReference type="OrthoDB" id="6612291at2759"/>
<dbReference type="PANTHER" id="PTHR48021">
    <property type="match status" value="1"/>
</dbReference>
<proteinExistence type="predicted"/>
<dbReference type="RefSeq" id="XP_046590096.1">
    <property type="nucleotide sequence ID" value="XM_046734140.1"/>
</dbReference>
<reference evidence="10 11" key="1">
    <citation type="submission" date="2025-04" db="UniProtKB">
        <authorList>
            <consortium name="RefSeq"/>
        </authorList>
    </citation>
    <scope>IDENTIFICATION</scope>
    <source>
        <tissue evidence="12 13">Thorax and Abdomen</tissue>
        <tissue evidence="10 11">Whole body</tissue>
    </source>
</reference>
<keyword evidence="9" id="KW-1185">Reference proteome</keyword>
<feature type="transmembrane region" description="Helical" evidence="7">
    <location>
        <begin position="358"/>
        <end position="377"/>
    </location>
</feature>
<keyword evidence="6" id="KW-0175">Coiled coil</keyword>
<evidence type="ECO:0000259" key="8">
    <source>
        <dbReference type="PROSITE" id="PS50850"/>
    </source>
</evidence>
<dbReference type="PRINTS" id="PR00171">
    <property type="entry name" value="SUGRTRNSPORT"/>
</dbReference>
<dbReference type="InterPro" id="IPR003663">
    <property type="entry name" value="Sugar/inositol_transpt"/>
</dbReference>
<dbReference type="Proteomes" id="UP000829291">
    <property type="component" value="Chromosome 3"/>
</dbReference>
<dbReference type="PROSITE" id="PS50850">
    <property type="entry name" value="MFS"/>
    <property type="match status" value="1"/>
</dbReference>
<feature type="transmembrane region" description="Helical" evidence="7">
    <location>
        <begin position="165"/>
        <end position="183"/>
    </location>
</feature>
<evidence type="ECO:0000313" key="13">
    <source>
        <dbReference type="RefSeq" id="XP_046590097.1"/>
    </source>
</evidence>
<evidence type="ECO:0000256" key="5">
    <source>
        <dbReference type="ARBA" id="ARBA00023180"/>
    </source>
</evidence>
<protein>
    <submittedName>
        <fullName evidence="10 11 12 13">Facilitated trehalose transporter Tret1</fullName>
    </submittedName>
</protein>
<keyword evidence="5" id="KW-0325">Glycoprotein</keyword>
<accession>A0A6J0B8P5</accession>
<dbReference type="InterPro" id="IPR020846">
    <property type="entry name" value="MFS_dom"/>
</dbReference>
<dbReference type="GO" id="GO:0016020">
    <property type="term" value="C:membrane"/>
    <property type="evidence" value="ECO:0007669"/>
    <property type="project" value="UniProtKB-SubCell"/>
</dbReference>
<dbReference type="FunFam" id="1.20.1250.20:FF:000249">
    <property type="entry name" value="facilitated trehalose transporter Tret1"/>
    <property type="match status" value="1"/>
</dbReference>
<evidence type="ECO:0000313" key="11">
    <source>
        <dbReference type="RefSeq" id="XP_015510546.1"/>
    </source>
</evidence>
<dbReference type="RefSeq" id="XP_015510546.1">
    <property type="nucleotide sequence ID" value="XM_015655060.1"/>
</dbReference>
<dbReference type="InterPro" id="IPR036259">
    <property type="entry name" value="MFS_trans_sf"/>
</dbReference>
<feature type="coiled-coil region" evidence="6">
    <location>
        <begin position="231"/>
        <end position="265"/>
    </location>
</feature>
<feature type="transmembrane region" description="Helical" evidence="7">
    <location>
        <begin position="36"/>
        <end position="60"/>
    </location>
</feature>
<evidence type="ECO:0000256" key="4">
    <source>
        <dbReference type="ARBA" id="ARBA00023136"/>
    </source>
</evidence>
<keyword evidence="4 7" id="KW-0472">Membrane</keyword>
<feature type="transmembrane region" description="Helical" evidence="7">
    <location>
        <begin position="134"/>
        <end position="153"/>
    </location>
</feature>
<evidence type="ECO:0000256" key="1">
    <source>
        <dbReference type="ARBA" id="ARBA00004141"/>
    </source>
</evidence>
<dbReference type="KEGG" id="nlo:107217504"/>